<keyword evidence="3" id="KW-1185">Reference proteome</keyword>
<feature type="region of interest" description="Disordered" evidence="1">
    <location>
        <begin position="53"/>
        <end position="82"/>
    </location>
</feature>
<evidence type="ECO:0000313" key="3">
    <source>
        <dbReference type="Proteomes" id="UP000077202"/>
    </source>
</evidence>
<dbReference type="EMBL" id="LVLJ01003740">
    <property type="protein sequence ID" value="OAE19944.1"/>
    <property type="molecule type" value="Genomic_DNA"/>
</dbReference>
<comment type="caution">
    <text evidence="2">The sequence shown here is derived from an EMBL/GenBank/DDBJ whole genome shotgun (WGS) entry which is preliminary data.</text>
</comment>
<evidence type="ECO:0000256" key="1">
    <source>
        <dbReference type="SAM" id="MobiDB-lite"/>
    </source>
</evidence>
<protein>
    <submittedName>
        <fullName evidence="2">Uncharacterized protein</fullName>
    </submittedName>
</protein>
<accession>A0A176VGB7</accession>
<sequence length="195" mass="21075">MDGDRLRSIWLQEQPVSHSQGSSSGSEAGPGSFSQKKLPIALVAEIQPIPATRLEPGKQIGRAIGPAESPVTKRTGWGPRTMEQPYNAIFSESKIREHGWPPCESQPPPCGRRERHGEMASWGPQHPSLVIHEAAMVAFGGEFNGSSFWACGAPSAGHSHSRIEPVEEAPMGVSSAREQTCNEVEDCQALEQMPN</sequence>
<feature type="region of interest" description="Disordered" evidence="1">
    <location>
        <begin position="1"/>
        <end position="34"/>
    </location>
</feature>
<evidence type="ECO:0000313" key="2">
    <source>
        <dbReference type="EMBL" id="OAE19944.1"/>
    </source>
</evidence>
<feature type="region of interest" description="Disordered" evidence="1">
    <location>
        <begin position="97"/>
        <end position="120"/>
    </location>
</feature>
<feature type="compositionally biased region" description="Low complexity" evidence="1">
    <location>
        <begin position="17"/>
        <end position="34"/>
    </location>
</feature>
<organism evidence="2 3">
    <name type="scientific">Marchantia polymorpha subsp. ruderalis</name>
    <dbReference type="NCBI Taxonomy" id="1480154"/>
    <lineage>
        <taxon>Eukaryota</taxon>
        <taxon>Viridiplantae</taxon>
        <taxon>Streptophyta</taxon>
        <taxon>Embryophyta</taxon>
        <taxon>Marchantiophyta</taxon>
        <taxon>Marchantiopsida</taxon>
        <taxon>Marchantiidae</taxon>
        <taxon>Marchantiales</taxon>
        <taxon>Marchantiaceae</taxon>
        <taxon>Marchantia</taxon>
    </lineage>
</organism>
<dbReference type="AlphaFoldDB" id="A0A176VGB7"/>
<reference evidence="2" key="1">
    <citation type="submission" date="2016-03" db="EMBL/GenBank/DDBJ databases">
        <title>Mechanisms controlling the formation of the plant cell surface in tip-growing cells are functionally conserved among land plants.</title>
        <authorList>
            <person name="Honkanen S."/>
            <person name="Jones V.A."/>
            <person name="Morieri G."/>
            <person name="Champion C."/>
            <person name="Hetherington A.J."/>
            <person name="Kelly S."/>
            <person name="Saint-Marcoux D."/>
            <person name="Proust H."/>
            <person name="Prescott H."/>
            <person name="Dolan L."/>
        </authorList>
    </citation>
    <scope>NUCLEOTIDE SEQUENCE [LARGE SCALE GENOMIC DNA]</scope>
    <source>
        <tissue evidence="2">Whole gametophyte</tissue>
    </source>
</reference>
<dbReference type="Proteomes" id="UP000077202">
    <property type="component" value="Unassembled WGS sequence"/>
</dbReference>
<proteinExistence type="predicted"/>
<gene>
    <name evidence="2" type="ORF">AXG93_1520s1170</name>
</gene>
<name>A0A176VGB7_MARPO</name>